<keyword evidence="10 13" id="KW-0170">Cobalt</keyword>
<dbReference type="AlphaFoldDB" id="A0A5C6EHC3"/>
<dbReference type="PRINTS" id="PR01183">
    <property type="entry name" value="RIBORDTASEM1"/>
</dbReference>
<evidence type="ECO:0000259" key="15">
    <source>
        <dbReference type="Pfam" id="PF02867"/>
    </source>
</evidence>
<dbReference type="EMBL" id="SJPX01000005">
    <property type="protein sequence ID" value="TWU48402.1"/>
    <property type="molecule type" value="Genomic_DNA"/>
</dbReference>
<dbReference type="InterPro" id="IPR024434">
    <property type="entry name" value="TSCPD_dom"/>
</dbReference>
<evidence type="ECO:0000256" key="6">
    <source>
        <dbReference type="ARBA" id="ARBA00022634"/>
    </source>
</evidence>
<feature type="compositionally biased region" description="Polar residues" evidence="14">
    <location>
        <begin position="981"/>
        <end position="991"/>
    </location>
</feature>
<dbReference type="SUPFAM" id="SSF51998">
    <property type="entry name" value="PFL-like glycyl radical enzymes"/>
    <property type="match status" value="1"/>
</dbReference>
<gene>
    <name evidence="18" type="primary">nrdJ</name>
    <name evidence="18" type="ORF">Poly59_52500</name>
</gene>
<dbReference type="PANTHER" id="PTHR43371">
    <property type="entry name" value="VITAMIN B12-DEPENDENT RIBONUCLEOTIDE REDUCTASE"/>
    <property type="match status" value="1"/>
</dbReference>
<keyword evidence="7 13" id="KW-0547">Nucleotide-binding</keyword>
<keyword evidence="19" id="KW-1185">Reference proteome</keyword>
<evidence type="ECO:0000256" key="9">
    <source>
        <dbReference type="ARBA" id="ARBA00023157"/>
    </source>
</evidence>
<dbReference type="GO" id="GO:0000166">
    <property type="term" value="F:nucleotide binding"/>
    <property type="evidence" value="ECO:0007669"/>
    <property type="project" value="UniProtKB-KW"/>
</dbReference>
<dbReference type="NCBIfam" id="TIGR02504">
    <property type="entry name" value="NrdJ_Z"/>
    <property type="match status" value="1"/>
</dbReference>
<comment type="catalytic activity">
    <reaction evidence="12 13">
        <text>a 2'-deoxyribonucleoside 5'-diphosphate + [thioredoxin]-disulfide + H2O = a ribonucleoside 5'-diphosphate + [thioredoxin]-dithiol</text>
        <dbReference type="Rhea" id="RHEA:23252"/>
        <dbReference type="Rhea" id="RHEA-COMP:10698"/>
        <dbReference type="Rhea" id="RHEA-COMP:10700"/>
        <dbReference type="ChEBI" id="CHEBI:15377"/>
        <dbReference type="ChEBI" id="CHEBI:29950"/>
        <dbReference type="ChEBI" id="CHEBI:50058"/>
        <dbReference type="ChEBI" id="CHEBI:57930"/>
        <dbReference type="ChEBI" id="CHEBI:73316"/>
        <dbReference type="EC" id="1.17.4.1"/>
    </reaction>
</comment>
<feature type="domain" description="Ribonucleotide reductase large subunit C-terminal" evidence="15">
    <location>
        <begin position="215"/>
        <end position="754"/>
    </location>
</feature>
<feature type="region of interest" description="Disordered" evidence="14">
    <location>
        <begin position="1"/>
        <end position="23"/>
    </location>
</feature>
<evidence type="ECO:0000256" key="5">
    <source>
        <dbReference type="ARBA" id="ARBA00022628"/>
    </source>
</evidence>
<evidence type="ECO:0000256" key="1">
    <source>
        <dbReference type="ARBA" id="ARBA00001922"/>
    </source>
</evidence>
<keyword evidence="8 13" id="KW-0560">Oxidoreductase</keyword>
<evidence type="ECO:0000256" key="8">
    <source>
        <dbReference type="ARBA" id="ARBA00023002"/>
    </source>
</evidence>
<protein>
    <recommendedName>
        <fullName evidence="4 13">Vitamin B12-dependent ribonucleotide reductase</fullName>
        <ecNumber evidence="3 13">1.17.4.1</ecNumber>
    </recommendedName>
</protein>
<dbReference type="GO" id="GO:0071897">
    <property type="term" value="P:DNA biosynthetic process"/>
    <property type="evidence" value="ECO:0007669"/>
    <property type="project" value="UniProtKB-KW"/>
</dbReference>
<organism evidence="18 19">
    <name type="scientific">Rubripirellula reticaptiva</name>
    <dbReference type="NCBI Taxonomy" id="2528013"/>
    <lineage>
        <taxon>Bacteria</taxon>
        <taxon>Pseudomonadati</taxon>
        <taxon>Planctomycetota</taxon>
        <taxon>Planctomycetia</taxon>
        <taxon>Pirellulales</taxon>
        <taxon>Pirellulaceae</taxon>
        <taxon>Rubripirellula</taxon>
    </lineage>
</organism>
<evidence type="ECO:0000256" key="12">
    <source>
        <dbReference type="ARBA" id="ARBA00047754"/>
    </source>
</evidence>
<dbReference type="Proteomes" id="UP000317977">
    <property type="component" value="Unassembled WGS sequence"/>
</dbReference>
<evidence type="ECO:0000313" key="19">
    <source>
        <dbReference type="Proteomes" id="UP000317977"/>
    </source>
</evidence>
<dbReference type="InterPro" id="IPR013678">
    <property type="entry name" value="RNR_2_N"/>
</dbReference>
<evidence type="ECO:0000313" key="18">
    <source>
        <dbReference type="EMBL" id="TWU48402.1"/>
    </source>
</evidence>
<feature type="domain" description="Ribonucleotide reductase class II vitamin B12-dependent N-terminal" evidence="16">
    <location>
        <begin position="74"/>
        <end position="166"/>
    </location>
</feature>
<proteinExistence type="inferred from homology"/>
<dbReference type="PANTHER" id="PTHR43371:SF1">
    <property type="entry name" value="RIBONUCLEOSIDE-DIPHOSPHATE REDUCTASE"/>
    <property type="match status" value="1"/>
</dbReference>
<dbReference type="InterPro" id="IPR050862">
    <property type="entry name" value="RdRp_reductase_class-2"/>
</dbReference>
<dbReference type="RefSeq" id="WP_146536762.1">
    <property type="nucleotide sequence ID" value="NZ_SJPX01000005.1"/>
</dbReference>
<dbReference type="CDD" id="cd02888">
    <property type="entry name" value="RNR_II_dimer"/>
    <property type="match status" value="1"/>
</dbReference>
<evidence type="ECO:0000256" key="11">
    <source>
        <dbReference type="ARBA" id="ARBA00025437"/>
    </source>
</evidence>
<dbReference type="OrthoDB" id="9762933at2"/>
<dbReference type="GO" id="GO:0031419">
    <property type="term" value="F:cobalamin binding"/>
    <property type="evidence" value="ECO:0007669"/>
    <property type="project" value="UniProtKB-KW"/>
</dbReference>
<name>A0A5C6EHC3_9BACT</name>
<dbReference type="Pfam" id="PF12637">
    <property type="entry name" value="TSCPD"/>
    <property type="match status" value="1"/>
</dbReference>
<comment type="similarity">
    <text evidence="2 13">Belongs to the ribonucleoside diphosphate reductase class-2 family.</text>
</comment>
<feature type="compositionally biased region" description="Polar residues" evidence="14">
    <location>
        <begin position="8"/>
        <end position="18"/>
    </location>
</feature>
<evidence type="ECO:0000256" key="3">
    <source>
        <dbReference type="ARBA" id="ARBA00012274"/>
    </source>
</evidence>
<dbReference type="InterPro" id="IPR000788">
    <property type="entry name" value="RNR_lg_C"/>
</dbReference>
<evidence type="ECO:0000256" key="7">
    <source>
        <dbReference type="ARBA" id="ARBA00022741"/>
    </source>
</evidence>
<evidence type="ECO:0000256" key="13">
    <source>
        <dbReference type="RuleBase" id="RU364064"/>
    </source>
</evidence>
<evidence type="ECO:0000256" key="14">
    <source>
        <dbReference type="SAM" id="MobiDB-lite"/>
    </source>
</evidence>
<dbReference type="NCBIfam" id="NF005122">
    <property type="entry name" value="PRK06556.1"/>
    <property type="match status" value="1"/>
</dbReference>
<dbReference type="GO" id="GO:0050897">
    <property type="term" value="F:cobalt ion binding"/>
    <property type="evidence" value="ECO:0007669"/>
    <property type="project" value="InterPro"/>
</dbReference>
<dbReference type="Gene3D" id="3.20.70.20">
    <property type="match status" value="1"/>
</dbReference>
<dbReference type="Pfam" id="PF08471">
    <property type="entry name" value="Ribonuc_red_2_N"/>
    <property type="match status" value="1"/>
</dbReference>
<accession>A0A5C6EHC3</accession>
<reference evidence="18 19" key="1">
    <citation type="submission" date="2019-02" db="EMBL/GenBank/DDBJ databases">
        <title>Deep-cultivation of Planctomycetes and their phenomic and genomic characterization uncovers novel biology.</title>
        <authorList>
            <person name="Wiegand S."/>
            <person name="Jogler M."/>
            <person name="Boedeker C."/>
            <person name="Pinto D."/>
            <person name="Vollmers J."/>
            <person name="Rivas-Marin E."/>
            <person name="Kohn T."/>
            <person name="Peeters S.H."/>
            <person name="Heuer A."/>
            <person name="Rast P."/>
            <person name="Oberbeckmann S."/>
            <person name="Bunk B."/>
            <person name="Jeske O."/>
            <person name="Meyerdierks A."/>
            <person name="Storesund J.E."/>
            <person name="Kallscheuer N."/>
            <person name="Luecker S."/>
            <person name="Lage O.M."/>
            <person name="Pohl T."/>
            <person name="Merkel B.J."/>
            <person name="Hornburger P."/>
            <person name="Mueller R.-W."/>
            <person name="Bruemmer F."/>
            <person name="Labrenz M."/>
            <person name="Spormann A.M."/>
            <person name="Op Den Camp H."/>
            <person name="Overmann J."/>
            <person name="Amann R."/>
            <person name="Jetten M.S.M."/>
            <person name="Mascher T."/>
            <person name="Medema M.H."/>
            <person name="Devos D.P."/>
            <person name="Kaster A.-K."/>
            <person name="Ovreas L."/>
            <person name="Rohde M."/>
            <person name="Galperin M.Y."/>
            <person name="Jogler C."/>
        </authorList>
    </citation>
    <scope>NUCLEOTIDE SEQUENCE [LARGE SCALE GENOMIC DNA]</scope>
    <source>
        <strain evidence="18 19">Poly59</strain>
    </source>
</reference>
<keyword evidence="9" id="KW-1015">Disulfide bond</keyword>
<dbReference type="InterPro" id="IPR013344">
    <property type="entry name" value="RNR_NrdJ/NrdZ"/>
</dbReference>
<dbReference type="GO" id="GO:0004748">
    <property type="term" value="F:ribonucleoside-diphosphate reductase activity, thioredoxin disulfide as acceptor"/>
    <property type="evidence" value="ECO:0007669"/>
    <property type="project" value="UniProtKB-EC"/>
</dbReference>
<evidence type="ECO:0000256" key="4">
    <source>
        <dbReference type="ARBA" id="ARBA00014409"/>
    </source>
</evidence>
<evidence type="ECO:0000256" key="2">
    <source>
        <dbReference type="ARBA" id="ARBA00007405"/>
    </source>
</evidence>
<comment type="function">
    <text evidence="11 13">Catalyzes the reduction of ribonucleotides to deoxyribonucleotides. May function to provide a pool of deoxyribonucleotide precursors for DNA repair during oxygen limitation and/or for immediate growth after restoration of oxygen.</text>
</comment>
<evidence type="ECO:0000259" key="17">
    <source>
        <dbReference type="Pfam" id="PF12637"/>
    </source>
</evidence>
<feature type="domain" description="TSCPD" evidence="17">
    <location>
        <begin position="791"/>
        <end position="900"/>
    </location>
</feature>
<evidence type="ECO:0000259" key="16">
    <source>
        <dbReference type="Pfam" id="PF08471"/>
    </source>
</evidence>
<comment type="caution">
    <text evidence="18">The sequence shown here is derived from an EMBL/GenBank/DDBJ whole genome shotgun (WGS) entry which is preliminary data.</text>
</comment>
<evidence type="ECO:0000256" key="10">
    <source>
        <dbReference type="ARBA" id="ARBA00023285"/>
    </source>
</evidence>
<dbReference type="Pfam" id="PF02867">
    <property type="entry name" value="Ribonuc_red_lgC"/>
    <property type="match status" value="1"/>
</dbReference>
<feature type="region of interest" description="Disordered" evidence="14">
    <location>
        <begin position="959"/>
        <end position="1004"/>
    </location>
</feature>
<feature type="compositionally biased region" description="Gly residues" evidence="14">
    <location>
        <begin position="966"/>
        <end position="979"/>
    </location>
</feature>
<keyword evidence="5 13" id="KW-0846">Cobalamin</keyword>
<keyword evidence="6 13" id="KW-0237">DNA synthesis</keyword>
<dbReference type="EC" id="1.17.4.1" evidence="3 13"/>
<sequence>MATVLSARDQSQNANENLSGDPAIEKVNSEHGVEYAQARFGTLQRTGQHGLKIDTVFCPENGQSPFESTQWELRSAAIKDESGKALFEQTDCEIPAAWSQLATNVVVSKYFYGDPSNDGEREKSVRQLIHRVTRTITDWGLADGYFDTPEDGDRFYRELTWLCLHQHGAFNSPVWFNVGLHAQYGVSGSKCNWRWNAAQGCVDQPDNSYEYPQGSACFIQSVDDNMEDIMRLAFSEAMLFKFGSGTGTDLSTIRSQRERMSGGGTPSGPLSFMKVYDSIAGVVKSGGKTRRAAKMQSLKVWHPDVLEFIECKWNEEQKAHALIREGYESNFNGEAYSSVCFQNANLSVRLTDDYMDAVRAGQSFQTRWISDKAKGTPPSYDAKELLNKMAECAWNCGDPGVQYDTTINKWHTCPNSGAINASNPCSEYMFLDDTACNLSSINLMKFMSADGSFHTERFRAASRLFFIAQEILVDHASYPTEPIARNSHRYRPLGLGYSNLGSVVMTSGLAYDSDAARGVCGSLTALLHGEANRTSAELASVVGPFDGYYDNQVPMNNVMRMHREACDHINDDGPAELKAAAQKLWDDVLEIGQKFGFRNAQATVLAPTGTISFMMDCDTTGIEPDIALVKYKQLAGGGMLKIVNRTVRLALENLGYTADQVEVILAFIDTNDTIEGAPELAPEHLSVFDCAFQPANGIRSIRWQAHITMMAAAQPFLSGAISKTVNMPNDVTPEDIASAYFWGWELGLKAIAIYRDGSKQSQPLNTQSEEGKAAGEAAKVVTETVEKIVYKPRRERLPDTRQSVTHKFTIAGHEGYLCVGLYPDGRPGEIFITMAKEGSTIGGIMDSFGTALSIALQYGVPLEVLVNKFSHTRFEPMGHTSNKDIRIAKSVVDYIARWLGLTFMSGYDNMPAREGTNGGNDAVANAAVNTSSVMEGLREDAGAAVALAERATLMAAMGESAPSGSSLGGSSLGGSGLVNGNGHSASPTNGHADSHAKTDAAGGNQGDQFASFQIDAPSCDNCGSITVRNGNCYLCHNCGNSMGCS</sequence>
<comment type="cofactor">
    <cofactor evidence="1 13">
        <name>adenosylcob(III)alamin</name>
        <dbReference type="ChEBI" id="CHEBI:18408"/>
    </cofactor>
</comment>